<dbReference type="EMBL" id="LAYC01000003">
    <property type="protein sequence ID" value="KYK54943.1"/>
    <property type="molecule type" value="Genomic_DNA"/>
</dbReference>
<dbReference type="InterPro" id="IPR011598">
    <property type="entry name" value="bHLH_dom"/>
</dbReference>
<dbReference type="GO" id="GO:0045944">
    <property type="term" value="P:positive regulation of transcription by RNA polymerase II"/>
    <property type="evidence" value="ECO:0007669"/>
    <property type="project" value="InterPro"/>
</dbReference>
<feature type="domain" description="BHLH" evidence="2">
    <location>
        <begin position="219"/>
        <end position="293"/>
    </location>
</feature>
<dbReference type="InterPro" id="IPR052099">
    <property type="entry name" value="Regulatory_TF_Diverse"/>
</dbReference>
<feature type="compositionally biased region" description="Polar residues" evidence="1">
    <location>
        <begin position="125"/>
        <end position="137"/>
    </location>
</feature>
<dbReference type="InParanoid" id="A0A151GCZ3"/>
<name>A0A151GCZ3_DRECN</name>
<feature type="region of interest" description="Disordered" evidence="1">
    <location>
        <begin position="121"/>
        <end position="140"/>
    </location>
</feature>
<gene>
    <name evidence="3" type="ORF">DCS_06904</name>
</gene>
<feature type="region of interest" description="Disordered" evidence="1">
    <location>
        <begin position="159"/>
        <end position="221"/>
    </location>
</feature>
<protein>
    <submittedName>
        <fullName evidence="3">Dihydrodipicolinate synthase</fullName>
    </submittedName>
</protein>
<dbReference type="RefSeq" id="XP_040654295.1">
    <property type="nucleotide sequence ID" value="XM_040804191.1"/>
</dbReference>
<sequence>MAENHSPGQYGLDEPVYGFMADNIPTISDTNSDLSNSAIDPANQPYYASSSNWDFQATPPFESFDIAASTAAPPIQPGSSMVTPWPLPTYHSEAPAQPPASQPASSPSFDGLPKLEVNQRAAAYESSSANTSQNSLPMTAKPQVRAVTAISHEELRNIAMPPHLQYSSPKSASSPESAKAGTGSSPELTGSSAKRDSRKRKMSDELDDDDEVDDEDKPIKKTAHNMIEKRYRTNINDKIAALRDSVPSLRIMTKSARGEDTTEDREELHGLTPAHKLNKATVLSKATEYIRHLEKRNGRLYDENQAMRERIAAFEKLFMAGAMNGSISPMQHPLTPNQFPQEARHQFPNPPLGRPHDGGPNPAGMINVPEDMKRIISAQMAVGQPYPVPQQDYRGNPAVVRQQQIQQQQQQQQQQQMAQNGWANNVNPYFGKLMVGSLAGLMILEAVRETEMSNENPQGRGLFALPAQLLGKVSSALDLHLMGYRIHTSLKILVFLGAVLWVVVPSLFAPPSDNIKKKQVANLGRAPSPASSIHVRRQAWLTAIQTVWVPRHNFFLEAAALVLKTMKLSLRNWIGVHGYQMLTGLTEEQETARVKAWSIALDSQLAGGDVDVCRSRLILTLLASGTLPDTPSRLMLKALHIRILLWDLCRGSQFGLCNVMAAKLARKRWNKARQLNRSLVQLRSDSSTPHENELPEHLVALVEQDCDDVLNVSVVQRAHNLAFNGATAQDVERIDSMDAVVEDTSIGSPLDAVAAWYSCEALHHVLTATLEGEFEEAKDRAAEVEVAVRVAPIGSSAHMRAVLAKAVLVDEGRLESIRVARHAIQTDRIGTVLSNSEVITGPYSHSSSYWDLHLSLNCAKAIACLSRNTDPGVADARALQFIRAFPKPEYMSNMTLLGFTASMELIREIMGCEDVKEQYEMALSKLLNNLRLWMGRPSTSRCGVSSELRNKMIEECLTSAKALAGPEHDDTGYGSLSEAEMNA</sequence>
<comment type="caution">
    <text evidence="3">The sequence shown here is derived from an EMBL/GenBank/DDBJ whole genome shotgun (WGS) entry which is preliminary data.</text>
</comment>
<reference evidence="3 4" key="1">
    <citation type="journal article" date="2016" name="Sci. Rep.">
        <title>Insights into Adaptations to a Near-Obligate Nematode Endoparasitic Lifestyle from the Finished Genome of Drechmeria coniospora.</title>
        <authorList>
            <person name="Zhang L."/>
            <person name="Zhou Z."/>
            <person name="Guo Q."/>
            <person name="Fokkens L."/>
            <person name="Miskei M."/>
            <person name="Pocsi I."/>
            <person name="Zhang W."/>
            <person name="Chen M."/>
            <person name="Wang L."/>
            <person name="Sun Y."/>
            <person name="Donzelli B.G."/>
            <person name="Gibson D.M."/>
            <person name="Nelson D.R."/>
            <person name="Luo J.G."/>
            <person name="Rep M."/>
            <person name="Liu H."/>
            <person name="Yang S."/>
            <person name="Wang J."/>
            <person name="Krasnoff S.B."/>
            <person name="Xu Y."/>
            <person name="Molnar I."/>
            <person name="Lin M."/>
        </authorList>
    </citation>
    <scope>NUCLEOTIDE SEQUENCE [LARGE SCALE GENOMIC DNA]</scope>
    <source>
        <strain evidence="3 4">ARSEF 6962</strain>
    </source>
</reference>
<accession>A0A151GCZ3</accession>
<evidence type="ECO:0000256" key="1">
    <source>
        <dbReference type="SAM" id="MobiDB-lite"/>
    </source>
</evidence>
<dbReference type="STRING" id="98403.A0A151GCZ3"/>
<organism evidence="3 4">
    <name type="scientific">Drechmeria coniospora</name>
    <name type="common">Nematophagous fungus</name>
    <name type="synonym">Meria coniospora</name>
    <dbReference type="NCBI Taxonomy" id="98403"/>
    <lineage>
        <taxon>Eukaryota</taxon>
        <taxon>Fungi</taxon>
        <taxon>Dikarya</taxon>
        <taxon>Ascomycota</taxon>
        <taxon>Pezizomycotina</taxon>
        <taxon>Sordariomycetes</taxon>
        <taxon>Hypocreomycetidae</taxon>
        <taxon>Hypocreales</taxon>
        <taxon>Ophiocordycipitaceae</taxon>
        <taxon>Drechmeria</taxon>
    </lineage>
</organism>
<evidence type="ECO:0000313" key="3">
    <source>
        <dbReference type="EMBL" id="KYK54943.1"/>
    </source>
</evidence>
<feature type="compositionally biased region" description="Low complexity" evidence="1">
    <location>
        <begin position="167"/>
        <end position="180"/>
    </location>
</feature>
<evidence type="ECO:0000313" key="4">
    <source>
        <dbReference type="Proteomes" id="UP000076580"/>
    </source>
</evidence>
<dbReference type="Pfam" id="PF09427">
    <property type="entry name" value="DUF2014"/>
    <property type="match status" value="1"/>
</dbReference>
<dbReference type="Proteomes" id="UP000076580">
    <property type="component" value="Chromosome 03"/>
</dbReference>
<dbReference type="GO" id="GO:0032933">
    <property type="term" value="P:SREBP signaling pathway"/>
    <property type="evidence" value="ECO:0007669"/>
    <property type="project" value="InterPro"/>
</dbReference>
<dbReference type="GeneID" id="63719547"/>
<proteinExistence type="predicted"/>
<dbReference type="GO" id="GO:0046983">
    <property type="term" value="F:protein dimerization activity"/>
    <property type="evidence" value="ECO:0007669"/>
    <property type="project" value="InterPro"/>
</dbReference>
<feature type="region of interest" description="Disordered" evidence="1">
    <location>
        <begin position="84"/>
        <end position="112"/>
    </location>
</feature>
<dbReference type="AlphaFoldDB" id="A0A151GCZ3"/>
<keyword evidence="4" id="KW-1185">Reference proteome</keyword>
<dbReference type="SUPFAM" id="SSF47459">
    <property type="entry name" value="HLH, helix-loop-helix DNA-binding domain"/>
    <property type="match status" value="1"/>
</dbReference>
<dbReference type="Gene3D" id="4.10.280.10">
    <property type="entry name" value="Helix-loop-helix DNA-binding domain"/>
    <property type="match status" value="1"/>
</dbReference>
<feature type="compositionally biased region" description="Acidic residues" evidence="1">
    <location>
        <begin position="205"/>
        <end position="216"/>
    </location>
</feature>
<dbReference type="SMART" id="SM00353">
    <property type="entry name" value="HLH"/>
    <property type="match status" value="1"/>
</dbReference>
<evidence type="ECO:0000259" key="2">
    <source>
        <dbReference type="PROSITE" id="PS50888"/>
    </source>
</evidence>
<dbReference type="PROSITE" id="PS50888">
    <property type="entry name" value="BHLH"/>
    <property type="match status" value="1"/>
</dbReference>
<dbReference type="InterPro" id="IPR036638">
    <property type="entry name" value="HLH_DNA-bd_sf"/>
</dbReference>
<dbReference type="CDD" id="cd11399">
    <property type="entry name" value="bHLHzip_scHMS1_like"/>
    <property type="match status" value="1"/>
</dbReference>
<dbReference type="InterPro" id="IPR019006">
    <property type="entry name" value="Sre1_C"/>
</dbReference>
<dbReference type="Pfam" id="PF00010">
    <property type="entry name" value="HLH"/>
    <property type="match status" value="1"/>
</dbReference>
<dbReference type="PANTHER" id="PTHR47336:SF2">
    <property type="entry name" value="TRANSCRIPTION FACTOR HMS1-RELATED"/>
    <property type="match status" value="1"/>
</dbReference>
<dbReference type="PANTHER" id="PTHR47336">
    <property type="entry name" value="TRANSCRIPTION FACTOR HMS1-RELATED"/>
    <property type="match status" value="1"/>
</dbReference>
<feature type="compositionally biased region" description="Polar residues" evidence="1">
    <location>
        <begin position="182"/>
        <end position="192"/>
    </location>
</feature>